<dbReference type="GO" id="GO:0097503">
    <property type="term" value="P:sialylation"/>
    <property type="evidence" value="ECO:0007669"/>
    <property type="project" value="TreeGrafter"/>
</dbReference>
<proteinExistence type="inferred from homology"/>
<evidence type="ECO:0000256" key="5">
    <source>
        <dbReference type="ARBA" id="ARBA00022692"/>
    </source>
</evidence>
<evidence type="ECO:0000256" key="4">
    <source>
        <dbReference type="ARBA" id="ARBA00022679"/>
    </source>
</evidence>
<evidence type="ECO:0000256" key="7">
    <source>
        <dbReference type="ARBA" id="ARBA00022989"/>
    </source>
</evidence>
<keyword evidence="6" id="KW-0735">Signal-anchor</keyword>
<evidence type="ECO:0000256" key="2">
    <source>
        <dbReference type="ARBA" id="ARBA00006003"/>
    </source>
</evidence>
<evidence type="ECO:0000256" key="1">
    <source>
        <dbReference type="ARBA" id="ARBA00004447"/>
    </source>
</evidence>
<evidence type="ECO:0000313" key="16">
    <source>
        <dbReference type="EMBL" id="JAC81244.1"/>
    </source>
</evidence>
<evidence type="ECO:0000256" key="8">
    <source>
        <dbReference type="ARBA" id="ARBA00023034"/>
    </source>
</evidence>
<keyword evidence="15" id="KW-0732">Signal</keyword>
<organism evidence="16">
    <name type="scientific">Tetraselmis sp. GSL018</name>
    <dbReference type="NCBI Taxonomy" id="582737"/>
    <lineage>
        <taxon>Eukaryota</taxon>
        <taxon>Viridiplantae</taxon>
        <taxon>Chlorophyta</taxon>
        <taxon>core chlorophytes</taxon>
        <taxon>Chlorodendrophyceae</taxon>
        <taxon>Chlorodendrales</taxon>
        <taxon>Chlorodendraceae</taxon>
        <taxon>Tetraselmis</taxon>
    </lineage>
</organism>
<reference evidence="16" key="1">
    <citation type="submission" date="2014-05" db="EMBL/GenBank/DDBJ databases">
        <title>The transcriptome of the halophilic microalga Tetraselmis sp. GSL018 isolated from the Great Salt Lake, Utah.</title>
        <authorList>
            <person name="Jinkerson R.E."/>
            <person name="D'Adamo S."/>
            <person name="Posewitz M.C."/>
        </authorList>
    </citation>
    <scope>NUCLEOTIDE SEQUENCE</scope>
    <source>
        <strain evidence="16">GSL018</strain>
    </source>
</reference>
<evidence type="ECO:0000256" key="12">
    <source>
        <dbReference type="ARBA" id="ARBA00034249"/>
    </source>
</evidence>
<gene>
    <name evidence="16" type="primary">ST3GAL6</name>
    <name evidence="16" type="ORF">TSPGSL018_8360</name>
</gene>
<evidence type="ECO:0000256" key="14">
    <source>
        <dbReference type="SAM" id="MobiDB-lite"/>
    </source>
</evidence>
<evidence type="ECO:0000256" key="3">
    <source>
        <dbReference type="ARBA" id="ARBA00022676"/>
    </source>
</evidence>
<dbReference type="GO" id="GO:0003835">
    <property type="term" value="F:beta-galactoside alpha-2,6-sialyltransferase activity"/>
    <property type="evidence" value="ECO:0007669"/>
    <property type="project" value="UniProtKB-EC"/>
</dbReference>
<dbReference type="GO" id="GO:0032580">
    <property type="term" value="C:Golgi cisterna membrane"/>
    <property type="evidence" value="ECO:0007669"/>
    <property type="project" value="UniProtKB-SubCell"/>
</dbReference>
<feature type="chain" id="PRO_5001610285" description="beta-galactoside alpha-(2,6)-sialyltransferase" evidence="15">
    <location>
        <begin position="24"/>
        <end position="303"/>
    </location>
</feature>
<evidence type="ECO:0000256" key="6">
    <source>
        <dbReference type="ARBA" id="ARBA00022968"/>
    </source>
</evidence>
<accession>A0A061SDX8</accession>
<evidence type="ECO:0000256" key="11">
    <source>
        <dbReference type="ARBA" id="ARBA00023180"/>
    </source>
</evidence>
<dbReference type="EMBL" id="GBEZ01003928">
    <property type="protein sequence ID" value="JAC81244.1"/>
    <property type="molecule type" value="Transcribed_RNA"/>
</dbReference>
<evidence type="ECO:0000256" key="9">
    <source>
        <dbReference type="ARBA" id="ARBA00023136"/>
    </source>
</evidence>
<evidence type="ECO:0000256" key="10">
    <source>
        <dbReference type="ARBA" id="ARBA00023157"/>
    </source>
</evidence>
<keyword evidence="8" id="KW-0333">Golgi apparatus</keyword>
<dbReference type="InterPro" id="IPR001675">
    <property type="entry name" value="Glyco_trans_29"/>
</dbReference>
<evidence type="ECO:0000256" key="15">
    <source>
        <dbReference type="SAM" id="SignalP"/>
    </source>
</evidence>
<evidence type="ECO:0000256" key="13">
    <source>
        <dbReference type="ARBA" id="ARBA00034329"/>
    </source>
</evidence>
<comment type="similarity">
    <text evidence="2">Belongs to the glycosyltransferase 29 family.</text>
</comment>
<dbReference type="Gene3D" id="3.90.1480.20">
    <property type="entry name" value="Glycosyl transferase family 29"/>
    <property type="match status" value="1"/>
</dbReference>
<dbReference type="InterPro" id="IPR038578">
    <property type="entry name" value="GT29-like_sf"/>
</dbReference>
<protein>
    <recommendedName>
        <fullName evidence="13">beta-galactoside alpha-(2,6)-sialyltransferase</fullName>
        <ecNumber evidence="13">2.4.3.1</ecNumber>
    </recommendedName>
</protein>
<feature type="region of interest" description="Disordered" evidence="14">
    <location>
        <begin position="36"/>
        <end position="57"/>
    </location>
</feature>
<feature type="signal peptide" evidence="15">
    <location>
        <begin position="1"/>
        <end position="23"/>
    </location>
</feature>
<dbReference type="PANTHER" id="PTHR46059">
    <property type="entry name" value="BETA-GALACTOSIDE ALPHA-2,6-SIALYLTRANSFERASE"/>
    <property type="match status" value="1"/>
</dbReference>
<dbReference type="EC" id="2.4.3.1" evidence="13"/>
<keyword evidence="10" id="KW-1015">Disulfide bond</keyword>
<comment type="catalytic activity">
    <reaction evidence="12">
        <text>a beta-D-galactoside + CMP-N-acetyl-beta-neuraminate = an N-acetyl-alpha-neuraminyl-(2-&gt;6)-beta-D-galactosyl derivative + CMP + H(+)</text>
        <dbReference type="Rhea" id="RHEA:52104"/>
        <dbReference type="ChEBI" id="CHEBI:15378"/>
        <dbReference type="ChEBI" id="CHEBI:28034"/>
        <dbReference type="ChEBI" id="CHEBI:57812"/>
        <dbReference type="ChEBI" id="CHEBI:60377"/>
        <dbReference type="ChEBI" id="CHEBI:136398"/>
        <dbReference type="EC" id="2.4.3.1"/>
    </reaction>
</comment>
<keyword evidence="4 16" id="KW-0808">Transferase</keyword>
<dbReference type="PANTHER" id="PTHR46059:SF1">
    <property type="entry name" value="BETA-GALACTOSIDE ALPHA-2,6-SIALYLTRANSFERASE"/>
    <property type="match status" value="1"/>
</dbReference>
<dbReference type="Pfam" id="PF00777">
    <property type="entry name" value="Glyco_transf_29"/>
    <property type="match status" value="1"/>
</dbReference>
<comment type="subcellular location">
    <subcellularLocation>
        <location evidence="1">Golgi apparatus</location>
        <location evidence="1">Golgi stack membrane</location>
        <topology evidence="1">Single-pass type II membrane protein</topology>
    </subcellularLocation>
</comment>
<keyword evidence="9" id="KW-0472">Membrane</keyword>
<keyword evidence="5" id="KW-0812">Transmembrane</keyword>
<keyword evidence="7" id="KW-1133">Transmembrane helix</keyword>
<keyword evidence="11" id="KW-0325">Glycoprotein</keyword>
<dbReference type="AlphaFoldDB" id="A0A061SDX8"/>
<sequence>MSRSWSALCAYLASLQILFQVDSSVLEQKQQHSRNLKLFGTHSGPQRVNSESQEKWRVPWEARQDDAKEFQNIAEKTTVKGSIPDDGAESTLMEPLVPKIEGQSCLMKLVRKHSPVSRSESRKYIPKAYNLLHRQYSYKGPGIPDAFKTPCFKTCALVGSSGVLRGSQWGPVIDSYDAVVRLNNAPTYGHEDDVGRRTTVRVMHDFHIKEHNLAEMLRLDPGGFIVAWPPEDKPKGLAGPSPKPEKTKYLAYWIEYSNSTMLLTRFSRAVRKFVCLHGLPWAWEIVGVSRSTILLPLHPCKLC</sequence>
<name>A0A061SDX8_9CHLO</name>
<keyword evidence="3 16" id="KW-0328">Glycosyltransferase</keyword>